<keyword evidence="4" id="KW-1185">Reference proteome</keyword>
<evidence type="ECO:0000259" key="2">
    <source>
        <dbReference type="Pfam" id="PF16010"/>
    </source>
</evidence>
<feature type="non-terminal residue" evidence="3">
    <location>
        <position position="265"/>
    </location>
</feature>
<accession>A0A136IL07</accession>
<feature type="domain" description="Cellobiose dehydrogenase-like cytochrome" evidence="2">
    <location>
        <begin position="35"/>
        <end position="223"/>
    </location>
</feature>
<dbReference type="InParanoid" id="A0A136IL07"/>
<dbReference type="OrthoDB" id="413885at2759"/>
<dbReference type="AlphaFoldDB" id="A0A136IL07"/>
<protein>
    <recommendedName>
        <fullName evidence="2">Cellobiose dehydrogenase-like cytochrome domain-containing protein</fullName>
    </recommendedName>
</protein>
<dbReference type="Proteomes" id="UP000070501">
    <property type="component" value="Unassembled WGS sequence"/>
</dbReference>
<reference evidence="4" key="1">
    <citation type="submission" date="2016-02" db="EMBL/GenBank/DDBJ databases">
        <title>Draft genome sequence of Microdochium bolleyi, a fungal endophyte of beachgrass.</title>
        <authorList>
            <consortium name="DOE Joint Genome Institute"/>
            <person name="David A.S."/>
            <person name="May G."/>
            <person name="Haridas S."/>
            <person name="Lim J."/>
            <person name="Wang M."/>
            <person name="Labutti K."/>
            <person name="Lipzen A."/>
            <person name="Barry K."/>
            <person name="Grigoriev I.V."/>
        </authorList>
    </citation>
    <scope>NUCLEOTIDE SEQUENCE [LARGE SCALE GENOMIC DNA]</scope>
    <source>
        <strain evidence="4">J235TASD1</strain>
    </source>
</reference>
<evidence type="ECO:0000313" key="4">
    <source>
        <dbReference type="Proteomes" id="UP000070501"/>
    </source>
</evidence>
<proteinExistence type="predicted"/>
<dbReference type="EMBL" id="KQ964277">
    <property type="protein sequence ID" value="KXJ85642.1"/>
    <property type="molecule type" value="Genomic_DNA"/>
</dbReference>
<organism evidence="3 4">
    <name type="scientific">Microdochium bolleyi</name>
    <dbReference type="NCBI Taxonomy" id="196109"/>
    <lineage>
        <taxon>Eukaryota</taxon>
        <taxon>Fungi</taxon>
        <taxon>Dikarya</taxon>
        <taxon>Ascomycota</taxon>
        <taxon>Pezizomycotina</taxon>
        <taxon>Sordariomycetes</taxon>
        <taxon>Xylariomycetidae</taxon>
        <taxon>Xylariales</taxon>
        <taxon>Microdochiaceae</taxon>
        <taxon>Microdochium</taxon>
    </lineage>
</organism>
<dbReference type="PANTHER" id="PTHR47190">
    <property type="entry name" value="DEHYDROGENASE, PUTATIVE-RELATED"/>
    <property type="match status" value="1"/>
</dbReference>
<gene>
    <name evidence="3" type="ORF">Micbo1qcDRAFT_108740</name>
</gene>
<name>A0A136IL07_9PEZI</name>
<dbReference type="SUPFAM" id="SSF49344">
    <property type="entry name" value="CBD9-like"/>
    <property type="match status" value="1"/>
</dbReference>
<feature type="non-terminal residue" evidence="3">
    <location>
        <position position="1"/>
    </location>
</feature>
<dbReference type="InterPro" id="IPR015920">
    <property type="entry name" value="Cellobiose_DH-like_cyt"/>
</dbReference>
<dbReference type="InterPro" id="IPR053208">
    <property type="entry name" value="GMC_Oxidoreductase_CD"/>
</dbReference>
<dbReference type="Pfam" id="PF16010">
    <property type="entry name" value="CDH-cyt"/>
    <property type="match status" value="1"/>
</dbReference>
<dbReference type="CDD" id="cd09630">
    <property type="entry name" value="CDH_like_cytochrome"/>
    <property type="match status" value="1"/>
</dbReference>
<feature type="chain" id="PRO_5007292789" description="Cellobiose dehydrogenase-like cytochrome domain-containing protein" evidence="1">
    <location>
        <begin position="22"/>
        <end position="265"/>
    </location>
</feature>
<dbReference type="STRING" id="196109.A0A136IL07"/>
<feature type="signal peptide" evidence="1">
    <location>
        <begin position="1"/>
        <end position="21"/>
    </location>
</feature>
<sequence length="265" mass="27382">QRINPYQIALTVFLLPGFAIAKDATSTKNQLSTPFTDQTTGLKMERFFGVRTTFSFAFALSQTPPAAGTAGSFIGQMTFPLTRGQGWGALGLTGDMEGNFILAAWPDGKGGVMASFRQATDEDNPPEVTGAFSVKPIPGADGSGVSVNQTSLTYTFLCEKCLDSTLGLGPEAITAGSAVMGWALSERPPSGDPSNPAAQLGFHERGFGPFTARLREAQTPQFDAVAAAVAGTAAVPASKNAKLAVAGAFREGEGDSGDEDSGDEG</sequence>
<dbReference type="Gene3D" id="2.60.40.1210">
    <property type="entry name" value="Cellobiose dehydrogenase, cytochrome domain"/>
    <property type="match status" value="1"/>
</dbReference>
<dbReference type="PANTHER" id="PTHR47190:SF1">
    <property type="entry name" value="GLUCOSE-METHANOL-CHOLINE OXIDOREDUCTASE N-TERMINAL DOMAIN-CONTAINING PROTEIN"/>
    <property type="match status" value="1"/>
</dbReference>
<evidence type="ECO:0000256" key="1">
    <source>
        <dbReference type="SAM" id="SignalP"/>
    </source>
</evidence>
<evidence type="ECO:0000313" key="3">
    <source>
        <dbReference type="EMBL" id="KXJ85642.1"/>
    </source>
</evidence>
<keyword evidence="1" id="KW-0732">Signal</keyword>